<gene>
    <name evidence="2" type="ORF">EXIGLDRAFT_836757</name>
</gene>
<feature type="compositionally biased region" description="Polar residues" evidence="1">
    <location>
        <begin position="1"/>
        <end position="33"/>
    </location>
</feature>
<dbReference type="EMBL" id="KV426016">
    <property type="protein sequence ID" value="KZV91998.1"/>
    <property type="molecule type" value="Genomic_DNA"/>
</dbReference>
<feature type="compositionally biased region" description="Basic residues" evidence="1">
    <location>
        <begin position="89"/>
        <end position="98"/>
    </location>
</feature>
<feature type="region of interest" description="Disordered" evidence="1">
    <location>
        <begin position="1"/>
        <end position="115"/>
    </location>
</feature>
<dbReference type="Proteomes" id="UP000077266">
    <property type="component" value="Unassembled WGS sequence"/>
</dbReference>
<feature type="compositionally biased region" description="Low complexity" evidence="1">
    <location>
        <begin position="362"/>
        <end position="373"/>
    </location>
</feature>
<feature type="region of interest" description="Disordered" evidence="1">
    <location>
        <begin position="395"/>
        <end position="437"/>
    </location>
</feature>
<dbReference type="OrthoDB" id="3260408at2759"/>
<organism evidence="2 3">
    <name type="scientific">Exidia glandulosa HHB12029</name>
    <dbReference type="NCBI Taxonomy" id="1314781"/>
    <lineage>
        <taxon>Eukaryota</taxon>
        <taxon>Fungi</taxon>
        <taxon>Dikarya</taxon>
        <taxon>Basidiomycota</taxon>
        <taxon>Agaricomycotina</taxon>
        <taxon>Agaricomycetes</taxon>
        <taxon>Auriculariales</taxon>
        <taxon>Exidiaceae</taxon>
        <taxon>Exidia</taxon>
    </lineage>
</organism>
<name>A0A165HHY3_EXIGL</name>
<feature type="compositionally biased region" description="Acidic residues" evidence="1">
    <location>
        <begin position="351"/>
        <end position="360"/>
    </location>
</feature>
<evidence type="ECO:0000256" key="1">
    <source>
        <dbReference type="SAM" id="MobiDB-lite"/>
    </source>
</evidence>
<sequence length="697" mass="79016">MVVTRKSSTTMPVPSRTNTSQNRPPQLRDTQNAAELDILDPFARRNGPIPPQFADNVQYAKPTKSTAIVPPSQPALPRQVSAPASPSKSKQKSKKKKNPLPSQLVHAQPRASSSKRSGRRWPVEIWVLVLFAVYIFTVCPTDTRHEHGICNAIDSYQSYIPYKYIRFQVDNALEHPYVAPVVHKTAPYYHDAVRTTTPYVVGAKKQWNSHVAPAVSRVLLRAERWATPYARAAAEGYHVRVDPHMYRLQKALRPYRRHAERYTLLTLRKVYLFWRAAEPRLQAGWDTLKTVPPLVIDPLMDAWQTWGDPHVRRMWARMQEVAAGKGRTGAGHRRKPQATFGAFAQPVEEFDEEAEYEDDTVAAPPAEPQSSASKPPPAAAKEPADDVMSFLNELLGDDDAPAPAPPAEPSASAPSVEEMSESEEERARKRYEANVEKAKDKRAEFEREFKEWQEKLESVAEEQTGVFIKELDAERKAVLAAFQSKDSRVTSEVQALEDELTLFLKSMSTYLETLHGEVPEAQRPQLWQRLVDKLQSKVDARVQQTEETVQELWEGVQKLELGIIERAHGPVYHISENAQAKLGLPLAWLEDVTPKDWTRFHDMKERVKAVRQTFVQIQEGDHPRSPADPIVAFFKRTQIDVQDILAGFEVQFNDIRRKGEASFKQPETGKAAPEETVLPFIGRDADEIKVALRHEEL</sequence>
<dbReference type="AlphaFoldDB" id="A0A165HHY3"/>
<dbReference type="InParanoid" id="A0A165HHY3"/>
<reference evidence="2 3" key="1">
    <citation type="journal article" date="2016" name="Mol. Biol. Evol.">
        <title>Comparative Genomics of Early-Diverging Mushroom-Forming Fungi Provides Insights into the Origins of Lignocellulose Decay Capabilities.</title>
        <authorList>
            <person name="Nagy L.G."/>
            <person name="Riley R."/>
            <person name="Tritt A."/>
            <person name="Adam C."/>
            <person name="Daum C."/>
            <person name="Floudas D."/>
            <person name="Sun H."/>
            <person name="Yadav J.S."/>
            <person name="Pangilinan J."/>
            <person name="Larsson K.H."/>
            <person name="Matsuura K."/>
            <person name="Barry K."/>
            <person name="Labutti K."/>
            <person name="Kuo R."/>
            <person name="Ohm R.A."/>
            <person name="Bhattacharya S.S."/>
            <person name="Shirouzu T."/>
            <person name="Yoshinaga Y."/>
            <person name="Martin F.M."/>
            <person name="Grigoriev I.V."/>
            <person name="Hibbett D.S."/>
        </authorList>
    </citation>
    <scope>NUCLEOTIDE SEQUENCE [LARGE SCALE GENOMIC DNA]</scope>
    <source>
        <strain evidence="2 3">HHB12029</strain>
    </source>
</reference>
<dbReference type="STRING" id="1314781.A0A165HHY3"/>
<evidence type="ECO:0000313" key="2">
    <source>
        <dbReference type="EMBL" id="KZV91998.1"/>
    </source>
</evidence>
<protein>
    <submittedName>
        <fullName evidence="2">Uncharacterized protein</fullName>
    </submittedName>
</protein>
<feature type="compositionally biased region" description="Basic and acidic residues" evidence="1">
    <location>
        <begin position="425"/>
        <end position="437"/>
    </location>
</feature>
<evidence type="ECO:0000313" key="3">
    <source>
        <dbReference type="Proteomes" id="UP000077266"/>
    </source>
</evidence>
<accession>A0A165HHY3</accession>
<proteinExistence type="predicted"/>
<feature type="region of interest" description="Disordered" evidence="1">
    <location>
        <begin position="351"/>
        <end position="383"/>
    </location>
</feature>
<keyword evidence="3" id="KW-1185">Reference proteome</keyword>